<feature type="region of interest" description="Disordered" evidence="1">
    <location>
        <begin position="93"/>
        <end position="124"/>
    </location>
</feature>
<gene>
    <name evidence="3" type="ORF">ACFQEU_14425</name>
</gene>
<dbReference type="AlphaFoldDB" id="A0ABD5SCD3"/>
<protein>
    <submittedName>
        <fullName evidence="3">Carbon-nitrogen hydrolase family protein</fullName>
    </submittedName>
</protein>
<dbReference type="Pfam" id="PF00795">
    <property type="entry name" value="CN_hydrolase"/>
    <property type="match status" value="1"/>
</dbReference>
<evidence type="ECO:0000313" key="3">
    <source>
        <dbReference type="EMBL" id="MFC6754642.1"/>
    </source>
</evidence>
<feature type="compositionally biased region" description="Gly residues" evidence="1">
    <location>
        <begin position="100"/>
        <end position="119"/>
    </location>
</feature>
<dbReference type="Gene3D" id="3.60.110.10">
    <property type="entry name" value="Carbon-nitrogen hydrolase"/>
    <property type="match status" value="1"/>
</dbReference>
<dbReference type="InterPro" id="IPR003010">
    <property type="entry name" value="C-N_Hydrolase"/>
</dbReference>
<dbReference type="PANTHER" id="PTHR23088:SF27">
    <property type="entry name" value="DEAMINATED GLUTATHIONE AMIDASE"/>
    <property type="match status" value="1"/>
</dbReference>
<evidence type="ECO:0000256" key="1">
    <source>
        <dbReference type="SAM" id="MobiDB-lite"/>
    </source>
</evidence>
<dbReference type="EMBL" id="JBHSWW010000319">
    <property type="protein sequence ID" value="MFC6754642.1"/>
    <property type="molecule type" value="Genomic_DNA"/>
</dbReference>
<keyword evidence="3" id="KW-0378">Hydrolase</keyword>
<evidence type="ECO:0000313" key="4">
    <source>
        <dbReference type="Proteomes" id="UP001596442"/>
    </source>
</evidence>
<dbReference type="SUPFAM" id="SSF56317">
    <property type="entry name" value="Carbon-nitrogen hydrolase"/>
    <property type="match status" value="1"/>
</dbReference>
<comment type="caution">
    <text evidence="3">The sequence shown here is derived from an EMBL/GenBank/DDBJ whole genome shotgun (WGS) entry which is preliminary data.</text>
</comment>
<evidence type="ECO:0000259" key="2">
    <source>
        <dbReference type="PROSITE" id="PS50263"/>
    </source>
</evidence>
<name>A0ABD5SCD3_9EURY</name>
<accession>A0ABD5SCD3</accession>
<proteinExistence type="predicted"/>
<reference evidence="3 4" key="1">
    <citation type="journal article" date="2019" name="Int. J. Syst. Evol. Microbiol.">
        <title>The Global Catalogue of Microorganisms (GCM) 10K type strain sequencing project: providing services to taxonomists for standard genome sequencing and annotation.</title>
        <authorList>
            <consortium name="The Broad Institute Genomics Platform"/>
            <consortium name="The Broad Institute Genome Sequencing Center for Infectious Disease"/>
            <person name="Wu L."/>
            <person name="Ma J."/>
        </authorList>
    </citation>
    <scope>NUCLEOTIDE SEQUENCE [LARGE SCALE GENOMIC DNA]</scope>
    <source>
        <strain evidence="3 4">CGMCC 1.3239</strain>
    </source>
</reference>
<dbReference type="GO" id="GO:0016787">
    <property type="term" value="F:hydrolase activity"/>
    <property type="evidence" value="ECO:0007669"/>
    <property type="project" value="UniProtKB-KW"/>
</dbReference>
<dbReference type="PROSITE" id="PS50263">
    <property type="entry name" value="CN_HYDROLASE"/>
    <property type="match status" value="1"/>
</dbReference>
<dbReference type="CDD" id="cd07197">
    <property type="entry name" value="nitrilase"/>
    <property type="match status" value="1"/>
</dbReference>
<dbReference type="PANTHER" id="PTHR23088">
    <property type="entry name" value="NITRILASE-RELATED"/>
    <property type="match status" value="1"/>
</dbReference>
<dbReference type="RefSeq" id="WP_379783278.1">
    <property type="nucleotide sequence ID" value="NZ_JBHSWW010000319.1"/>
</dbReference>
<feature type="domain" description="CN hydrolase" evidence="2">
    <location>
        <begin position="6"/>
        <end position="292"/>
    </location>
</feature>
<organism evidence="3 4">
    <name type="scientific">Halorubrum tibetense</name>
    <dbReference type="NCBI Taxonomy" id="175631"/>
    <lineage>
        <taxon>Archaea</taxon>
        <taxon>Methanobacteriati</taxon>
        <taxon>Methanobacteriota</taxon>
        <taxon>Stenosarchaea group</taxon>
        <taxon>Halobacteria</taxon>
        <taxon>Halobacteriales</taxon>
        <taxon>Haloferacaceae</taxon>
        <taxon>Halorubrum</taxon>
    </lineage>
</organism>
<sequence>MSGKAPTVAAVQLSIDDLAVEHNTDRLRERVGDLPARVDVAVCPEYALTGFVDDGRIREVALDRSDALDRLTAIAAAGDVALVAGYVECGPANDGRSKSGSGGGYESEGGSELGNGGEPGESDVGTVEYYNATAYVPAPGSEGREPTVYRKRHLWSGERELLTPGTDRVVVETPVGPTGILTCYDLNFVAESTWFTERAVDALFVPGAWPAAHAANWRLLLRARALDGVRWVVGAGRTGGSGSRTGESERLEYAGNSLVARPDGRVAAALGHGERDLIATLERAVLDRQRDLIGSVPDTKDR</sequence>
<dbReference type="Proteomes" id="UP001596442">
    <property type="component" value="Unassembled WGS sequence"/>
</dbReference>
<keyword evidence="4" id="KW-1185">Reference proteome</keyword>
<dbReference type="InterPro" id="IPR036526">
    <property type="entry name" value="C-N_Hydrolase_sf"/>
</dbReference>